<proteinExistence type="inferred from homology"/>
<feature type="binding site" evidence="7">
    <location>
        <position position="331"/>
    </location>
    <ligand>
        <name>FMN</name>
        <dbReference type="ChEBI" id="CHEBI:58210"/>
    </ligand>
</feature>
<protein>
    <recommendedName>
        <fullName evidence="3 7">Chorismate synthase</fullName>
        <shortName evidence="7">CS</shortName>
        <ecNumber evidence="3 7">4.2.3.5</ecNumber>
    </recommendedName>
    <alternativeName>
        <fullName evidence="7">5-enolpyruvylshikimate-3-phosphate phospholyase</fullName>
    </alternativeName>
</protein>
<dbReference type="Proteomes" id="UP000190423">
    <property type="component" value="Unassembled WGS sequence"/>
</dbReference>
<comment type="subunit">
    <text evidence="7">Homotetramer.</text>
</comment>
<dbReference type="Pfam" id="PF01264">
    <property type="entry name" value="Chorismate_synt"/>
    <property type="match status" value="1"/>
</dbReference>
<evidence type="ECO:0000256" key="8">
    <source>
        <dbReference type="RuleBase" id="RU000605"/>
    </source>
</evidence>
<comment type="similarity">
    <text evidence="2 7 8">Belongs to the chorismate synthase family.</text>
</comment>
<feature type="binding site" evidence="7">
    <location>
        <position position="287"/>
    </location>
    <ligand>
        <name>FMN</name>
        <dbReference type="ChEBI" id="CHEBI:58210"/>
    </ligand>
</feature>
<evidence type="ECO:0000256" key="1">
    <source>
        <dbReference type="ARBA" id="ARBA00005044"/>
    </source>
</evidence>
<dbReference type="OrthoDB" id="9771806at2"/>
<keyword evidence="7" id="KW-0521">NADP</keyword>
<dbReference type="RefSeq" id="WP_078932477.1">
    <property type="nucleotide sequence ID" value="NZ_FUWG01000003.1"/>
</dbReference>
<evidence type="ECO:0000256" key="6">
    <source>
        <dbReference type="ARBA" id="ARBA00023239"/>
    </source>
</evidence>
<evidence type="ECO:0000313" key="10">
    <source>
        <dbReference type="Proteomes" id="UP000190423"/>
    </source>
</evidence>
<dbReference type="HAMAP" id="MF_00300">
    <property type="entry name" value="Chorismate_synth"/>
    <property type="match status" value="1"/>
</dbReference>
<dbReference type="CDD" id="cd07304">
    <property type="entry name" value="Chorismate_synthase"/>
    <property type="match status" value="1"/>
</dbReference>
<dbReference type="GO" id="GO:0010181">
    <property type="term" value="F:FMN binding"/>
    <property type="evidence" value="ECO:0007669"/>
    <property type="project" value="TreeGrafter"/>
</dbReference>
<dbReference type="GO" id="GO:0009423">
    <property type="term" value="P:chorismate biosynthetic process"/>
    <property type="evidence" value="ECO:0007669"/>
    <property type="project" value="UniProtKB-UniRule"/>
</dbReference>
<dbReference type="PROSITE" id="PS00787">
    <property type="entry name" value="CHORISMATE_SYNTHASE_1"/>
    <property type="match status" value="1"/>
</dbReference>
<evidence type="ECO:0000256" key="5">
    <source>
        <dbReference type="ARBA" id="ARBA00023141"/>
    </source>
</evidence>
<evidence type="ECO:0000313" key="9">
    <source>
        <dbReference type="EMBL" id="SJZ30963.1"/>
    </source>
</evidence>
<feature type="binding site" evidence="7">
    <location>
        <begin position="302"/>
        <end position="306"/>
    </location>
    <ligand>
        <name>FMN</name>
        <dbReference type="ChEBI" id="CHEBI:58210"/>
    </ligand>
</feature>
<gene>
    <name evidence="7" type="primary">aroC</name>
    <name evidence="9" type="ORF">SAMN02745149_00558</name>
</gene>
<evidence type="ECO:0000256" key="3">
    <source>
        <dbReference type="ARBA" id="ARBA00013036"/>
    </source>
</evidence>
<comment type="pathway">
    <text evidence="1 7 8">Metabolic intermediate biosynthesis; chorismate biosynthesis; chorismate from D-erythrose 4-phosphate and phosphoenolpyruvate: step 7/7.</text>
</comment>
<feature type="binding site" evidence="7">
    <location>
        <position position="48"/>
    </location>
    <ligand>
        <name>NADP(+)</name>
        <dbReference type="ChEBI" id="CHEBI:58349"/>
    </ligand>
</feature>
<keyword evidence="7" id="KW-0288">FMN</keyword>
<dbReference type="GO" id="GO:0009073">
    <property type="term" value="P:aromatic amino acid family biosynthetic process"/>
    <property type="evidence" value="ECO:0007669"/>
    <property type="project" value="UniProtKB-KW"/>
</dbReference>
<keyword evidence="6 7" id="KW-0456">Lyase</keyword>
<dbReference type="SUPFAM" id="SSF103263">
    <property type="entry name" value="Chorismate synthase, AroC"/>
    <property type="match status" value="1"/>
</dbReference>
<dbReference type="PANTHER" id="PTHR21085">
    <property type="entry name" value="CHORISMATE SYNTHASE"/>
    <property type="match status" value="1"/>
</dbReference>
<comment type="catalytic activity">
    <reaction evidence="7 8">
        <text>5-O-(1-carboxyvinyl)-3-phosphoshikimate = chorismate + phosphate</text>
        <dbReference type="Rhea" id="RHEA:21020"/>
        <dbReference type="ChEBI" id="CHEBI:29748"/>
        <dbReference type="ChEBI" id="CHEBI:43474"/>
        <dbReference type="ChEBI" id="CHEBI:57701"/>
        <dbReference type="EC" id="4.2.3.5"/>
    </reaction>
</comment>
<feature type="binding site" evidence="7">
    <location>
        <begin position="131"/>
        <end position="133"/>
    </location>
    <ligand>
        <name>FMN</name>
        <dbReference type="ChEBI" id="CHEBI:58210"/>
    </ligand>
</feature>
<evidence type="ECO:0000256" key="7">
    <source>
        <dbReference type="HAMAP-Rule" id="MF_00300"/>
    </source>
</evidence>
<sequence>MAGNTYGTIFRVTTFGESHGEGLGVIIDGCPAGTDIDIQKIQDALDRRRPGAGVNGIKSASVTSRNEPDKAEILSGIFNGKAEGTPIAIVIRNTSQHSSDYSNLAETFRPGHADFTYSEKYGIRDYRGGGRASGRETAARVAAGAVARMILEQKNIKTTAYTLKAAGIKCNKIDFLEIEQNSLRAPDNQAAALMEQKIDEFRRNGDSAGGIIECIVKGVPAGLGEPVFDKLDAELAKAMLSVGAVKGIEFGAGFSAADLSGSVNNDRMHAENGKAVFDTNNAGGILGGISNGNDIVFRVAVKPVPSIFQAQNTVSRKDGVYESTELQIKGRHDVCLCPRIVPVIEAMTDIVLTDMLLRN</sequence>
<dbReference type="AlphaFoldDB" id="A0A1T4JLH3"/>
<dbReference type="EMBL" id="FUWG01000003">
    <property type="protein sequence ID" value="SJZ30963.1"/>
    <property type="molecule type" value="Genomic_DNA"/>
</dbReference>
<keyword evidence="4 7" id="KW-0028">Amino-acid biosynthesis</keyword>
<dbReference type="EC" id="4.2.3.5" evidence="3 7"/>
<keyword evidence="7" id="KW-0285">Flavoprotein</keyword>
<dbReference type="NCBIfam" id="NF003793">
    <property type="entry name" value="PRK05382.1"/>
    <property type="match status" value="1"/>
</dbReference>
<dbReference type="PANTHER" id="PTHR21085:SF0">
    <property type="entry name" value="CHORISMATE SYNTHASE"/>
    <property type="match status" value="1"/>
</dbReference>
<comment type="function">
    <text evidence="7">Catalyzes the anti-1,4-elimination of the C-3 phosphate and the C-6 proR hydrogen from 5-enolpyruvylshikimate-3-phosphate (EPSP) to yield chorismate, which is the branch point compound that serves as the starting substrate for the three terminal pathways of aromatic amino acid biosynthesis. This reaction introduces a second double bond into the aromatic ring system.</text>
</comment>
<keyword evidence="5 7" id="KW-0057">Aromatic amino acid biosynthesis</keyword>
<dbReference type="InterPro" id="IPR020541">
    <property type="entry name" value="Chorismate_synthase_CS"/>
</dbReference>
<dbReference type="PROSITE" id="PS00788">
    <property type="entry name" value="CHORISMATE_SYNTHASE_2"/>
    <property type="match status" value="1"/>
</dbReference>
<organism evidence="9 10">
    <name type="scientific">Treponema porcinum</name>
    <dbReference type="NCBI Taxonomy" id="261392"/>
    <lineage>
        <taxon>Bacteria</taxon>
        <taxon>Pseudomonadati</taxon>
        <taxon>Spirochaetota</taxon>
        <taxon>Spirochaetia</taxon>
        <taxon>Spirochaetales</taxon>
        <taxon>Treponemataceae</taxon>
        <taxon>Treponema</taxon>
    </lineage>
</organism>
<dbReference type="NCBIfam" id="TIGR00033">
    <property type="entry name" value="aroC"/>
    <property type="match status" value="1"/>
</dbReference>
<dbReference type="GO" id="GO:0004107">
    <property type="term" value="F:chorismate synthase activity"/>
    <property type="evidence" value="ECO:0007669"/>
    <property type="project" value="UniProtKB-UniRule"/>
</dbReference>
<dbReference type="PIRSF" id="PIRSF001456">
    <property type="entry name" value="Chorismate_synth"/>
    <property type="match status" value="1"/>
</dbReference>
<dbReference type="InterPro" id="IPR035904">
    <property type="entry name" value="Chorismate_synth_AroC_sf"/>
</dbReference>
<accession>A0A1T4JLH3</accession>
<dbReference type="UniPathway" id="UPA00053">
    <property type="reaction ID" value="UER00090"/>
</dbReference>
<evidence type="ECO:0000256" key="2">
    <source>
        <dbReference type="ARBA" id="ARBA00008014"/>
    </source>
</evidence>
<dbReference type="STRING" id="261392.SAMN02745149_00558"/>
<comment type="caution">
    <text evidence="7">Lacks conserved residue(s) required for the propagation of feature annotation.</text>
</comment>
<keyword evidence="10" id="KW-1185">Reference proteome</keyword>
<dbReference type="GO" id="GO:0008652">
    <property type="term" value="P:amino acid biosynthetic process"/>
    <property type="evidence" value="ECO:0007669"/>
    <property type="project" value="UniProtKB-KW"/>
</dbReference>
<dbReference type="PROSITE" id="PS00789">
    <property type="entry name" value="CHORISMATE_SYNTHASE_3"/>
    <property type="match status" value="1"/>
</dbReference>
<comment type="cofactor">
    <cofactor evidence="7 8">
        <name>FMNH2</name>
        <dbReference type="ChEBI" id="CHEBI:57618"/>
    </cofactor>
    <text evidence="7 8">Reduced FMN (FMNH(2)).</text>
</comment>
<reference evidence="9 10" key="1">
    <citation type="submission" date="2017-02" db="EMBL/GenBank/DDBJ databases">
        <authorList>
            <person name="Peterson S.W."/>
        </authorList>
    </citation>
    <scope>NUCLEOTIDE SEQUENCE [LARGE SCALE GENOMIC DNA]</scope>
    <source>
        <strain evidence="9 10">ATCC BAA-908</strain>
    </source>
</reference>
<dbReference type="InterPro" id="IPR000453">
    <property type="entry name" value="Chorismate_synth"/>
</dbReference>
<dbReference type="GeneID" id="78315876"/>
<dbReference type="GO" id="GO:0005829">
    <property type="term" value="C:cytosol"/>
    <property type="evidence" value="ECO:0007669"/>
    <property type="project" value="TreeGrafter"/>
</dbReference>
<keyword evidence="7" id="KW-0274">FAD</keyword>
<evidence type="ECO:0000256" key="4">
    <source>
        <dbReference type="ARBA" id="ARBA00022605"/>
    </source>
</evidence>
<dbReference type="Gene3D" id="3.60.150.10">
    <property type="entry name" value="Chorismate synthase AroC"/>
    <property type="match status" value="1"/>
</dbReference>
<name>A0A1T4JLH3_TREPO</name>